<dbReference type="RefSeq" id="WP_156243041.1">
    <property type="nucleotide sequence ID" value="NZ_BAAAZL010000003.1"/>
</dbReference>
<dbReference type="OrthoDB" id="9802771at2"/>
<dbReference type="GO" id="GO:0070224">
    <property type="term" value="F:sulfide:quinone oxidoreductase activity"/>
    <property type="evidence" value="ECO:0007669"/>
    <property type="project" value="TreeGrafter"/>
</dbReference>
<dbReference type="KEGG" id="moj:D7D94_13080"/>
<dbReference type="EMBL" id="CP032550">
    <property type="protein sequence ID" value="QGU28496.1"/>
    <property type="molecule type" value="Genomic_DNA"/>
</dbReference>
<feature type="domain" description="FAD/NAD(P)-binding" evidence="1">
    <location>
        <begin position="6"/>
        <end position="122"/>
    </location>
</feature>
<dbReference type="InterPro" id="IPR015904">
    <property type="entry name" value="Sulphide_quinone_reductase"/>
</dbReference>
<evidence type="ECO:0000259" key="1">
    <source>
        <dbReference type="Pfam" id="PF07992"/>
    </source>
</evidence>
<dbReference type="Gene3D" id="3.50.50.60">
    <property type="entry name" value="FAD/NAD(P)-binding domain"/>
    <property type="match status" value="2"/>
</dbReference>
<dbReference type="AlphaFoldDB" id="A0A6I6DWF7"/>
<dbReference type="PRINTS" id="PR00411">
    <property type="entry name" value="PNDRDTASEI"/>
</dbReference>
<sequence>MDIPRHDVVVVGAGNGGVSAAARLLKRGSRDVAIVEPAEEHVYKPLQNYVGAGLAKPSALTRPQAKVMPKGAHWYRAAAERIDAERREVVLSDGSTIRGGDIVIACGAPTDWDALPGAREALENGPACSTFESSLLEQTWERISALTAGTAVFTFHEQPASGRETALKPLFLACDHWRRMGVLAAIDVILVHDGEGLHPVAEIESAVRRELRRYGVTLRLRTRVERIEGGDVTLSGPDGTATMRPDLLHLLPPYTGHPLVRASGLDAPDTGGFVAVDRETLQHRAHPHVWAIGDAADLDDARTGGALRHQTQTLVENIQRRRTGRALSHYDGYTVAPITTSRRSLVFGEYDARTHRAVSTIPLLDTFAPRPWWYVLDRYLLPQLYWHGIVKGRL</sequence>
<dbReference type="InterPro" id="IPR023753">
    <property type="entry name" value="FAD/NAD-binding_dom"/>
</dbReference>
<evidence type="ECO:0000313" key="2">
    <source>
        <dbReference type="EMBL" id="QGU28496.1"/>
    </source>
</evidence>
<keyword evidence="3" id="KW-1185">Reference proteome</keyword>
<dbReference type="Proteomes" id="UP000422989">
    <property type="component" value="Chromosome"/>
</dbReference>
<organism evidence="2 3">
    <name type="scientific">Microbacterium oryzae</name>
    <dbReference type="NCBI Taxonomy" id="743009"/>
    <lineage>
        <taxon>Bacteria</taxon>
        <taxon>Bacillati</taxon>
        <taxon>Actinomycetota</taxon>
        <taxon>Actinomycetes</taxon>
        <taxon>Micrococcales</taxon>
        <taxon>Microbacteriaceae</taxon>
        <taxon>Microbacterium</taxon>
    </lineage>
</organism>
<protein>
    <submittedName>
        <fullName evidence="2">NAD(P)/FAD-dependent oxidoreductase</fullName>
    </submittedName>
</protein>
<dbReference type="InterPro" id="IPR036188">
    <property type="entry name" value="FAD/NAD-bd_sf"/>
</dbReference>
<dbReference type="GO" id="GO:0071949">
    <property type="term" value="F:FAD binding"/>
    <property type="evidence" value="ECO:0007669"/>
    <property type="project" value="TreeGrafter"/>
</dbReference>
<dbReference type="SUPFAM" id="SSF51905">
    <property type="entry name" value="FAD/NAD(P)-binding domain"/>
    <property type="match status" value="1"/>
</dbReference>
<dbReference type="PANTHER" id="PTHR10632">
    <property type="entry name" value="SULFIDE:QUINONE OXIDOREDUCTASE"/>
    <property type="match status" value="1"/>
</dbReference>
<evidence type="ECO:0000313" key="3">
    <source>
        <dbReference type="Proteomes" id="UP000422989"/>
    </source>
</evidence>
<name>A0A6I6DWF7_9MICO</name>
<dbReference type="GO" id="GO:0070221">
    <property type="term" value="P:sulfide oxidation, using sulfide:quinone oxidoreductase"/>
    <property type="evidence" value="ECO:0007669"/>
    <property type="project" value="TreeGrafter"/>
</dbReference>
<reference evidence="2 3" key="1">
    <citation type="submission" date="2018-09" db="EMBL/GenBank/DDBJ databases">
        <title>Whole genome sequencing of Microbacterium oryzae strain MB-10T.</title>
        <authorList>
            <person name="Das S.K."/>
        </authorList>
    </citation>
    <scope>NUCLEOTIDE SEQUENCE [LARGE SCALE GENOMIC DNA]</scope>
    <source>
        <strain evidence="2 3">MB-10</strain>
    </source>
</reference>
<dbReference type="PANTHER" id="PTHR10632:SF2">
    <property type="entry name" value="SULFIDE:QUINONE OXIDOREDUCTASE, MITOCHONDRIAL"/>
    <property type="match status" value="1"/>
</dbReference>
<accession>A0A6I6DWF7</accession>
<dbReference type="PRINTS" id="PR00368">
    <property type="entry name" value="FADPNR"/>
</dbReference>
<proteinExistence type="predicted"/>
<gene>
    <name evidence="2" type="ORF">D7D94_13080</name>
</gene>
<dbReference type="Pfam" id="PF07992">
    <property type="entry name" value="Pyr_redox_2"/>
    <property type="match status" value="1"/>
</dbReference>